<feature type="transmembrane region" description="Helical" evidence="2">
    <location>
        <begin position="448"/>
        <end position="465"/>
    </location>
</feature>
<feature type="transmembrane region" description="Helical" evidence="2">
    <location>
        <begin position="422"/>
        <end position="443"/>
    </location>
</feature>
<feature type="transmembrane region" description="Helical" evidence="2">
    <location>
        <begin position="531"/>
        <end position="548"/>
    </location>
</feature>
<feature type="compositionally biased region" description="Pro residues" evidence="1">
    <location>
        <begin position="292"/>
        <end position="301"/>
    </location>
</feature>
<dbReference type="Proteomes" id="UP000647172">
    <property type="component" value="Unassembled WGS sequence"/>
</dbReference>
<name>A0A919JHI8_9ACTN</name>
<dbReference type="EMBL" id="BOMQ01000038">
    <property type="protein sequence ID" value="GIE49748.1"/>
    <property type="molecule type" value="Genomic_DNA"/>
</dbReference>
<sequence length="887" mass="92684">MTTEQPPPAGADSTAAAPAPGTAADPGSGRTVASNLPAAPDNPAATNNPATTNNPAADGPPGAVGGRPPKPVRRWAGLRRGRATKTDPGAPGALRPAVPPGADPSPPPDRSTKDSPTSSPRLPGAAAPGSTADAEAAFPTNGSTADPPTAHGRGKTPVPPTDPGRGTTPVPPTDPGRGKTSTPPPGPGQGTTPAAAAAPAQPAATSPTAPAQGPTTATSTTATTPEQTPTAAASTAPGETPAAGPTTKTAPTASPKGDGNGNGDGKDAPKADQEAPPAGKPTRRRKPKLPSTRPPGAPPDPWTAFAETSDRAPGRIRRAARAAGRALIHEYALVTYGSLLLAVLLTWPALRYPMHTFPQDIWDPSRQAWQISWAGHILITDPARLWQSNAFFPEPYSFAFGDSLLGYAPAGMLGSGPLAAVLRYNILFVLAHALLAIGGYALIRQLGAGRTGALVGAVAFAYAPWRLAQEGHLDIISAGGIPLALAMLARGHGWSMRYGFRPGRRHAGWAAVGWLVATWQLSLGFSLGLPFAYVLGALSVIVGLAVLVRRLRRRSTGPVLGWRLLVTDLLGGLIFAGVGSLIALPYLRVPDTAPAGTEIGFFSAPLRGLLIGPAESRIWGAPHAVPRQSLSWPAEMALLPGFVLYALALVGLVFSVWRMWHRLLLLVAVVVSVILTLGTTFFTGRWTYLPLFGHLPSSFGVRIPGRLMLWVTLLLAVLAAGAVAEFVRRAEHLAAHRMPPWPGPWLRLATLVPLLLVLVETWSATAHPVVPAQPAAMRTLTGPMLVLPSTALTDQTVMLWSTSRFQDLANGSGGFAPQRQSEMRRAVASFPDVASIEYLRQRRVGTVLLLRAQVVGTPWERSGDVPVETLGIRREDLDDNSVVFYLN</sequence>
<dbReference type="AlphaFoldDB" id="A0A919JHI8"/>
<feature type="transmembrane region" description="Helical" evidence="2">
    <location>
        <begin position="707"/>
        <end position="727"/>
    </location>
</feature>
<gene>
    <name evidence="3" type="ORF">Ani05nite_32820</name>
</gene>
<feature type="transmembrane region" description="Helical" evidence="2">
    <location>
        <begin position="508"/>
        <end position="525"/>
    </location>
</feature>
<feature type="compositionally biased region" description="Low complexity" evidence="1">
    <location>
        <begin position="10"/>
        <end position="29"/>
    </location>
</feature>
<comment type="caution">
    <text evidence="3">The sequence shown here is derived from an EMBL/GenBank/DDBJ whole genome shotgun (WGS) entry which is preliminary data.</text>
</comment>
<protein>
    <submittedName>
        <fullName evidence="3">Uncharacterized protein</fullName>
    </submittedName>
</protein>
<feature type="compositionally biased region" description="Low complexity" evidence="1">
    <location>
        <begin position="190"/>
        <end position="257"/>
    </location>
</feature>
<feature type="transmembrane region" description="Helical" evidence="2">
    <location>
        <begin position="471"/>
        <end position="488"/>
    </location>
</feature>
<dbReference type="RefSeq" id="WP_239130059.1">
    <property type="nucleotide sequence ID" value="NZ_BAAAYJ010000104.1"/>
</dbReference>
<feature type="transmembrane region" description="Helical" evidence="2">
    <location>
        <begin position="560"/>
        <end position="584"/>
    </location>
</feature>
<reference evidence="3" key="1">
    <citation type="submission" date="2021-01" db="EMBL/GenBank/DDBJ databases">
        <title>Whole genome shotgun sequence of Actinoplanes nipponensis NBRC 14063.</title>
        <authorList>
            <person name="Komaki H."/>
            <person name="Tamura T."/>
        </authorList>
    </citation>
    <scope>NUCLEOTIDE SEQUENCE</scope>
    <source>
        <strain evidence="3">NBRC 14063</strain>
    </source>
</reference>
<feature type="transmembrane region" description="Helical" evidence="2">
    <location>
        <begin position="331"/>
        <end position="350"/>
    </location>
</feature>
<feature type="transmembrane region" description="Helical" evidence="2">
    <location>
        <begin position="637"/>
        <end position="657"/>
    </location>
</feature>
<proteinExistence type="predicted"/>
<feature type="compositionally biased region" description="Basic residues" evidence="1">
    <location>
        <begin position="70"/>
        <end position="83"/>
    </location>
</feature>
<feature type="region of interest" description="Disordered" evidence="1">
    <location>
        <begin position="1"/>
        <end position="310"/>
    </location>
</feature>
<evidence type="ECO:0000256" key="1">
    <source>
        <dbReference type="SAM" id="MobiDB-lite"/>
    </source>
</evidence>
<organism evidence="3 4">
    <name type="scientific">Actinoplanes nipponensis</name>
    <dbReference type="NCBI Taxonomy" id="135950"/>
    <lineage>
        <taxon>Bacteria</taxon>
        <taxon>Bacillati</taxon>
        <taxon>Actinomycetota</taxon>
        <taxon>Actinomycetes</taxon>
        <taxon>Micromonosporales</taxon>
        <taxon>Micromonosporaceae</taxon>
        <taxon>Actinoplanes</taxon>
    </lineage>
</organism>
<feature type="compositionally biased region" description="Pro residues" evidence="1">
    <location>
        <begin position="97"/>
        <end position="109"/>
    </location>
</feature>
<feature type="compositionally biased region" description="Low complexity" evidence="1">
    <location>
        <begin position="37"/>
        <end position="61"/>
    </location>
</feature>
<evidence type="ECO:0000313" key="3">
    <source>
        <dbReference type="EMBL" id="GIE49748.1"/>
    </source>
</evidence>
<evidence type="ECO:0000256" key="2">
    <source>
        <dbReference type="SAM" id="Phobius"/>
    </source>
</evidence>
<evidence type="ECO:0000313" key="4">
    <source>
        <dbReference type="Proteomes" id="UP000647172"/>
    </source>
</evidence>
<accession>A0A919JHI8</accession>
<feature type="transmembrane region" description="Helical" evidence="2">
    <location>
        <begin position="664"/>
        <end position="687"/>
    </location>
</feature>
<keyword evidence="4" id="KW-1185">Reference proteome</keyword>
<keyword evidence="2" id="KW-0812">Transmembrane</keyword>
<keyword evidence="2" id="KW-1133">Transmembrane helix</keyword>
<keyword evidence="2" id="KW-0472">Membrane</keyword>
<feature type="compositionally biased region" description="Basic and acidic residues" evidence="1">
    <location>
        <begin position="264"/>
        <end position="273"/>
    </location>
</feature>